<feature type="region of interest" description="Disordered" evidence="1">
    <location>
        <begin position="1"/>
        <end position="87"/>
    </location>
</feature>
<protein>
    <submittedName>
        <fullName evidence="3">Uncharacterized protein LOC111017338</fullName>
    </submittedName>
</protein>
<organism evidence="2 3">
    <name type="scientific">Momordica charantia</name>
    <name type="common">Bitter gourd</name>
    <name type="synonym">Balsam pear</name>
    <dbReference type="NCBI Taxonomy" id="3673"/>
    <lineage>
        <taxon>Eukaryota</taxon>
        <taxon>Viridiplantae</taxon>
        <taxon>Streptophyta</taxon>
        <taxon>Embryophyta</taxon>
        <taxon>Tracheophyta</taxon>
        <taxon>Spermatophyta</taxon>
        <taxon>Magnoliopsida</taxon>
        <taxon>eudicotyledons</taxon>
        <taxon>Gunneridae</taxon>
        <taxon>Pentapetalae</taxon>
        <taxon>rosids</taxon>
        <taxon>fabids</taxon>
        <taxon>Cucurbitales</taxon>
        <taxon>Cucurbitaceae</taxon>
        <taxon>Momordiceae</taxon>
        <taxon>Momordica</taxon>
    </lineage>
</organism>
<feature type="compositionally biased region" description="Basic residues" evidence="1">
    <location>
        <begin position="115"/>
        <end position="124"/>
    </location>
</feature>
<reference evidence="3" key="1">
    <citation type="submission" date="2025-08" db="UniProtKB">
        <authorList>
            <consortium name="RefSeq"/>
        </authorList>
    </citation>
    <scope>IDENTIFICATION</scope>
    <source>
        <strain evidence="3">OHB3-1</strain>
    </source>
</reference>
<evidence type="ECO:0000256" key="1">
    <source>
        <dbReference type="SAM" id="MobiDB-lite"/>
    </source>
</evidence>
<dbReference type="PANTHER" id="PTHR34055">
    <property type="entry name" value="OS09G0491596 PROTEIN"/>
    <property type="match status" value="1"/>
</dbReference>
<dbReference type="OrthoDB" id="693270at2759"/>
<accession>A0A6J1D6B7</accession>
<proteinExistence type="predicted"/>
<dbReference type="AlphaFoldDB" id="A0A6J1D6B7"/>
<dbReference type="GeneID" id="111017338"/>
<feature type="compositionally biased region" description="Basic and acidic residues" evidence="1">
    <location>
        <begin position="39"/>
        <end position="60"/>
    </location>
</feature>
<gene>
    <name evidence="3" type="primary">LOC111017338</name>
</gene>
<dbReference type="PANTHER" id="PTHR34055:SF1">
    <property type="entry name" value="EXPRESSED PROTEIN"/>
    <property type="match status" value="1"/>
</dbReference>
<dbReference type="RefSeq" id="XP_022148746.1">
    <property type="nucleotide sequence ID" value="XM_022293054.1"/>
</dbReference>
<evidence type="ECO:0000313" key="3">
    <source>
        <dbReference type="RefSeq" id="XP_022148746.1"/>
    </source>
</evidence>
<sequence length="134" mass="14754">MGRGRGKGKKFSVTSLEDPTTGEEEKLSSQKQSGSAEQPLKDEIKEENFGKVEAINEHAKASPGKVIEGPTPLECGKKRKRNSSIKEKLDLDKDENCDGTQTSIVEVKSNGFRHNGSRRKSKPRRAAEAVVECR</sequence>
<feature type="compositionally biased region" description="Basic and acidic residues" evidence="1">
    <location>
        <begin position="125"/>
        <end position="134"/>
    </location>
</feature>
<keyword evidence="2" id="KW-1185">Reference proteome</keyword>
<feature type="region of interest" description="Disordered" evidence="1">
    <location>
        <begin position="109"/>
        <end position="134"/>
    </location>
</feature>
<name>A0A6J1D6B7_MOMCH</name>
<dbReference type="Proteomes" id="UP000504603">
    <property type="component" value="Unplaced"/>
</dbReference>
<feature type="compositionally biased region" description="Basic residues" evidence="1">
    <location>
        <begin position="1"/>
        <end position="10"/>
    </location>
</feature>
<dbReference type="KEGG" id="mcha:111017338"/>
<evidence type="ECO:0000313" key="2">
    <source>
        <dbReference type="Proteomes" id="UP000504603"/>
    </source>
</evidence>